<evidence type="ECO:0000256" key="1">
    <source>
        <dbReference type="SAM" id="MobiDB-lite"/>
    </source>
</evidence>
<organism evidence="3 4">
    <name type="scientific">Sediminimonas qiaohouensis</name>
    <dbReference type="NCBI Taxonomy" id="552061"/>
    <lineage>
        <taxon>Bacteria</taxon>
        <taxon>Pseudomonadati</taxon>
        <taxon>Pseudomonadota</taxon>
        <taxon>Alphaproteobacteria</taxon>
        <taxon>Rhodobacterales</taxon>
        <taxon>Roseobacteraceae</taxon>
        <taxon>Sediminimonas</taxon>
    </lineage>
</organism>
<dbReference type="EMBL" id="VENJ01000002">
    <property type="protein sequence ID" value="MTJ03470.1"/>
    <property type="molecule type" value="Genomic_DNA"/>
</dbReference>
<keyword evidence="2" id="KW-1133">Transmembrane helix</keyword>
<evidence type="ECO:0000256" key="2">
    <source>
        <dbReference type="SAM" id="Phobius"/>
    </source>
</evidence>
<dbReference type="AlphaFoldDB" id="A0A7C9H9X0"/>
<keyword evidence="2" id="KW-0472">Membrane</keyword>
<evidence type="ECO:0000313" key="4">
    <source>
        <dbReference type="Proteomes" id="UP000483078"/>
    </source>
</evidence>
<proteinExistence type="predicted"/>
<sequence>MSTGTHRYKTGLVFAASHDIDSVAVINRIGMILEARQTRVTGKRILSDEQAQIDAKNIEVTINTEDGDADHDDSLRLIISVTAHDCSSSSDDDQALRLLAAVTLDLVQHMMPESLWWLTPTAELSREQFLSAAGPRRPRRVRHSRTRKAALRPTHAGATAHVSQSSERAGVVRFPSVEESLEQLDARMSEHLSPQEQDHVSTRESTSQENTLREVFLTDSEDPDAAGADLFEHPNQVQRLTTWMLTITVGVFSLPVAAALVVINLLRGEDMRLSAQALSLTGFFIVLNSSGLLQQATAVLTL</sequence>
<feature type="region of interest" description="Disordered" evidence="1">
    <location>
        <begin position="189"/>
        <end position="210"/>
    </location>
</feature>
<protein>
    <submittedName>
        <fullName evidence="3">Uncharacterized protein</fullName>
    </submittedName>
</protein>
<comment type="caution">
    <text evidence="3">The sequence shown here is derived from an EMBL/GenBank/DDBJ whole genome shotgun (WGS) entry which is preliminary data.</text>
</comment>
<dbReference type="Proteomes" id="UP000483078">
    <property type="component" value="Unassembled WGS sequence"/>
</dbReference>
<accession>A0A7C9H9X0</accession>
<feature type="transmembrane region" description="Helical" evidence="2">
    <location>
        <begin position="243"/>
        <end position="266"/>
    </location>
</feature>
<feature type="compositionally biased region" description="Basic residues" evidence="1">
    <location>
        <begin position="136"/>
        <end position="150"/>
    </location>
</feature>
<feature type="region of interest" description="Disordered" evidence="1">
    <location>
        <begin position="131"/>
        <end position="169"/>
    </location>
</feature>
<reference evidence="3 4" key="1">
    <citation type="submission" date="2019-06" db="EMBL/GenBank/DDBJ databases">
        <title>Enrichment of Autotrophic Halophilic Microorganisms from Red Sea Brine Pool Using Microbial Electrosynthesis System.</title>
        <authorList>
            <person name="Alqahtani M.F."/>
            <person name="Bajracharya S."/>
            <person name="Katuri K.P."/>
            <person name="Ali M."/>
            <person name="Saikaly P.E."/>
        </authorList>
    </citation>
    <scope>NUCLEOTIDE SEQUENCE [LARGE SCALE GENOMIC DNA]</scope>
    <source>
        <strain evidence="3">MES6</strain>
    </source>
</reference>
<evidence type="ECO:0000313" key="3">
    <source>
        <dbReference type="EMBL" id="MTJ03470.1"/>
    </source>
</evidence>
<keyword evidence="2" id="KW-0812">Transmembrane</keyword>
<gene>
    <name evidence="3" type="ORF">FH759_02070</name>
</gene>
<dbReference type="RefSeq" id="WP_273247953.1">
    <property type="nucleotide sequence ID" value="NZ_VENJ01000002.1"/>
</dbReference>
<name>A0A7C9H9X0_9RHOB</name>
<feature type="transmembrane region" description="Helical" evidence="2">
    <location>
        <begin position="273"/>
        <end position="293"/>
    </location>
</feature>